<feature type="domain" description="NlpC/P60" evidence="6">
    <location>
        <begin position="58"/>
        <end position="176"/>
    </location>
</feature>
<sequence>MSALPAAAAPATAPPPASTIIPPEPAATATTPYNREAPLTSTADDSATTKLTKSALQQQKAERAIEVAKKQLGDPYVWGATGPRAFDCSGLVQFAWRKAGVKLPRTTWSMLNAAKKKVSLPHLKPGDLIFTSGGGHVGMYIGHKKVISAPHSGAVVSIDKLDSYWRGSFLTAVRPGV</sequence>
<feature type="compositionally biased region" description="Low complexity" evidence="5">
    <location>
        <begin position="1"/>
        <end position="11"/>
    </location>
</feature>
<evidence type="ECO:0000256" key="3">
    <source>
        <dbReference type="ARBA" id="ARBA00022801"/>
    </source>
</evidence>
<keyword evidence="4" id="KW-0788">Thiol protease</keyword>
<dbReference type="Gene3D" id="3.90.1720.10">
    <property type="entry name" value="endopeptidase domain like (from Nostoc punctiforme)"/>
    <property type="match status" value="1"/>
</dbReference>
<evidence type="ECO:0000259" key="6">
    <source>
        <dbReference type="PROSITE" id="PS51935"/>
    </source>
</evidence>
<feature type="compositionally biased region" description="Polar residues" evidence="5">
    <location>
        <begin position="39"/>
        <end position="51"/>
    </location>
</feature>
<protein>
    <submittedName>
        <fullName evidence="7">Cell wall-associated hydrolase, NlpC family</fullName>
    </submittedName>
</protein>
<evidence type="ECO:0000256" key="4">
    <source>
        <dbReference type="ARBA" id="ARBA00022807"/>
    </source>
</evidence>
<dbReference type="GO" id="GO:0006508">
    <property type="term" value="P:proteolysis"/>
    <property type="evidence" value="ECO:0007669"/>
    <property type="project" value="UniProtKB-KW"/>
</dbReference>
<comment type="similarity">
    <text evidence="1">Belongs to the peptidase C40 family.</text>
</comment>
<dbReference type="InterPro" id="IPR038765">
    <property type="entry name" value="Papain-like_cys_pep_sf"/>
</dbReference>
<evidence type="ECO:0000313" key="7">
    <source>
        <dbReference type="EMBL" id="SIR52458.1"/>
    </source>
</evidence>
<evidence type="ECO:0000256" key="2">
    <source>
        <dbReference type="ARBA" id="ARBA00022670"/>
    </source>
</evidence>
<dbReference type="Proteomes" id="UP000186096">
    <property type="component" value="Unassembled WGS sequence"/>
</dbReference>
<evidence type="ECO:0000313" key="8">
    <source>
        <dbReference type="Proteomes" id="UP000186096"/>
    </source>
</evidence>
<keyword evidence="3 7" id="KW-0378">Hydrolase</keyword>
<proteinExistence type="inferred from homology"/>
<name>A0A1N7BM51_9ACTN</name>
<feature type="region of interest" description="Disordered" evidence="5">
    <location>
        <begin position="1"/>
        <end position="51"/>
    </location>
</feature>
<accession>A0A1N7BM51</accession>
<dbReference type="InterPro" id="IPR051794">
    <property type="entry name" value="PG_Endopeptidase_C40"/>
</dbReference>
<dbReference type="EMBL" id="FTNI01000010">
    <property type="protein sequence ID" value="SIR52458.1"/>
    <property type="molecule type" value="Genomic_DNA"/>
</dbReference>
<reference evidence="8" key="1">
    <citation type="submission" date="2017-01" db="EMBL/GenBank/DDBJ databases">
        <authorList>
            <person name="Varghese N."/>
            <person name="Submissions S."/>
        </authorList>
    </citation>
    <scope>NUCLEOTIDE SEQUENCE [LARGE SCALE GENOMIC DNA]</scope>
    <source>
        <strain evidence="8">ATCC 12950</strain>
    </source>
</reference>
<dbReference type="RefSeq" id="WP_239104848.1">
    <property type="nucleotide sequence ID" value="NZ_CP192071.1"/>
</dbReference>
<dbReference type="PROSITE" id="PS51935">
    <property type="entry name" value="NLPC_P60"/>
    <property type="match status" value="1"/>
</dbReference>
<dbReference type="GO" id="GO:0008234">
    <property type="term" value="F:cysteine-type peptidase activity"/>
    <property type="evidence" value="ECO:0007669"/>
    <property type="project" value="UniProtKB-KW"/>
</dbReference>
<dbReference type="InterPro" id="IPR000064">
    <property type="entry name" value="NLP_P60_dom"/>
</dbReference>
<feature type="compositionally biased region" description="Pro residues" evidence="5">
    <location>
        <begin position="12"/>
        <end position="25"/>
    </location>
</feature>
<keyword evidence="2" id="KW-0645">Protease</keyword>
<dbReference type="Pfam" id="PF00877">
    <property type="entry name" value="NLPC_P60"/>
    <property type="match status" value="1"/>
</dbReference>
<organism evidence="7 8">
    <name type="scientific">Microbispora rosea</name>
    <dbReference type="NCBI Taxonomy" id="58117"/>
    <lineage>
        <taxon>Bacteria</taxon>
        <taxon>Bacillati</taxon>
        <taxon>Actinomycetota</taxon>
        <taxon>Actinomycetes</taxon>
        <taxon>Streptosporangiales</taxon>
        <taxon>Streptosporangiaceae</taxon>
        <taxon>Microbispora</taxon>
    </lineage>
</organism>
<evidence type="ECO:0000256" key="5">
    <source>
        <dbReference type="SAM" id="MobiDB-lite"/>
    </source>
</evidence>
<evidence type="ECO:0000256" key="1">
    <source>
        <dbReference type="ARBA" id="ARBA00007074"/>
    </source>
</evidence>
<dbReference type="AlphaFoldDB" id="A0A1N7BM51"/>
<dbReference type="SUPFAM" id="SSF54001">
    <property type="entry name" value="Cysteine proteinases"/>
    <property type="match status" value="1"/>
</dbReference>
<gene>
    <name evidence="7" type="ORF">SAMN05421833_11069</name>
</gene>
<dbReference type="PANTHER" id="PTHR47359">
    <property type="entry name" value="PEPTIDOGLYCAN DL-ENDOPEPTIDASE CWLO"/>
    <property type="match status" value="1"/>
</dbReference>
<keyword evidence="8" id="KW-1185">Reference proteome</keyword>
<dbReference type="PANTHER" id="PTHR47359:SF3">
    <property type="entry name" value="NLP_P60 DOMAIN-CONTAINING PROTEIN-RELATED"/>
    <property type="match status" value="1"/>
</dbReference>